<dbReference type="AlphaFoldDB" id="A0AAU7YXD0"/>
<feature type="signal peptide" evidence="1">
    <location>
        <begin position="1"/>
        <end position="27"/>
    </location>
</feature>
<organism evidence="2">
    <name type="scientific">Tunturiibacter gelidiferens</name>
    <dbReference type="NCBI Taxonomy" id="3069689"/>
    <lineage>
        <taxon>Bacteria</taxon>
        <taxon>Pseudomonadati</taxon>
        <taxon>Acidobacteriota</taxon>
        <taxon>Terriglobia</taxon>
        <taxon>Terriglobales</taxon>
        <taxon>Acidobacteriaceae</taxon>
        <taxon>Tunturiibacter</taxon>
    </lineage>
</organism>
<evidence type="ECO:0000256" key="1">
    <source>
        <dbReference type="SAM" id="SignalP"/>
    </source>
</evidence>
<evidence type="ECO:0008006" key="3">
    <source>
        <dbReference type="Google" id="ProtNLM"/>
    </source>
</evidence>
<feature type="chain" id="PRO_5043862837" description="Secreted protein" evidence="1">
    <location>
        <begin position="28"/>
        <end position="165"/>
    </location>
</feature>
<reference evidence="2" key="2">
    <citation type="journal article" date="2024" name="Environ. Microbiol.">
        <title>Genome analysis and description of Tunturibacter gen. nov. expands the diversity of Terriglobia in tundra soils.</title>
        <authorList>
            <person name="Messyasz A."/>
            <person name="Mannisto M.K."/>
            <person name="Kerkhof L.J."/>
            <person name="Haggblom M.M."/>
        </authorList>
    </citation>
    <scope>NUCLEOTIDE SEQUENCE</scope>
    <source>
        <strain evidence="2">M8UP39</strain>
    </source>
</reference>
<name>A0AAU7YXD0_9BACT</name>
<evidence type="ECO:0000313" key="2">
    <source>
        <dbReference type="EMBL" id="XCB21232.1"/>
    </source>
</evidence>
<dbReference type="RefSeq" id="WP_353071455.1">
    <property type="nucleotide sequence ID" value="NZ_CP132938.1"/>
</dbReference>
<gene>
    <name evidence="2" type="ORF">RBB81_16800</name>
</gene>
<protein>
    <recommendedName>
        <fullName evidence="3">Secreted protein</fullName>
    </recommendedName>
</protein>
<dbReference type="EMBL" id="CP132938">
    <property type="protein sequence ID" value="XCB21232.1"/>
    <property type="molecule type" value="Genomic_DNA"/>
</dbReference>
<proteinExistence type="predicted"/>
<keyword evidence="1" id="KW-0732">Signal</keyword>
<reference evidence="2" key="1">
    <citation type="submission" date="2023-08" db="EMBL/GenBank/DDBJ databases">
        <authorList>
            <person name="Messyasz A."/>
            <person name="Mannisto M.K."/>
            <person name="Kerkhof L.J."/>
            <person name="Haggblom M."/>
        </authorList>
    </citation>
    <scope>NUCLEOTIDE SEQUENCE</scope>
    <source>
        <strain evidence="2">M8UP39</strain>
    </source>
</reference>
<accession>A0AAU7YXD0</accession>
<dbReference type="KEGG" id="tgi:RBB81_16800"/>
<sequence length="165" mass="17236">MTTNRRFEFNRTSLLLPILVLSTYATAQSKSSDYACSKDVSAQMCTAENTCGSASSPCVVDVKRTANAASSTPNIPNAKGNSLFCIKPGTTVQWKSTGKDIGFVVDFGPGSPFEPPGAILGGSDRSVTVVAKRPGCYKYSAGACRSGAIYGMCGQTNVQLIVTAN</sequence>